<accession>A0A4P6UKA6</accession>
<dbReference type="Pfam" id="PF00903">
    <property type="entry name" value="Glyoxalase"/>
    <property type="match status" value="1"/>
</dbReference>
<dbReference type="SUPFAM" id="SSF54593">
    <property type="entry name" value="Glyoxalase/Bleomycin resistance protein/Dihydroxybiphenyl dioxygenase"/>
    <property type="match status" value="1"/>
</dbReference>
<dbReference type="PANTHER" id="PTHR41294:SF1">
    <property type="entry name" value="CADMIUM-INDUCED PROTEIN CADI"/>
    <property type="match status" value="1"/>
</dbReference>
<organism evidence="3 4">
    <name type="scientific">Hylemonella gracilis</name>
    <dbReference type="NCBI Taxonomy" id="80880"/>
    <lineage>
        <taxon>Bacteria</taxon>
        <taxon>Pseudomonadati</taxon>
        <taxon>Pseudomonadota</taxon>
        <taxon>Betaproteobacteria</taxon>
        <taxon>Burkholderiales</taxon>
        <taxon>Comamonadaceae</taxon>
        <taxon>Hylemonella</taxon>
    </lineage>
</organism>
<name>A0A4P6UKA6_9BURK</name>
<dbReference type="GO" id="GO:0046686">
    <property type="term" value="P:response to cadmium ion"/>
    <property type="evidence" value="ECO:0007669"/>
    <property type="project" value="TreeGrafter"/>
</dbReference>
<dbReference type="OrthoDB" id="9789608at2"/>
<dbReference type="InterPro" id="IPR049789">
    <property type="entry name" value="ArsI/CadI-like"/>
</dbReference>
<dbReference type="GO" id="GO:0051213">
    <property type="term" value="F:dioxygenase activity"/>
    <property type="evidence" value="ECO:0007669"/>
    <property type="project" value="UniProtKB-KW"/>
</dbReference>
<dbReference type="Gene3D" id="3.10.180.10">
    <property type="entry name" value="2,3-Dihydroxybiphenyl 1,2-Dioxygenase, domain 1"/>
    <property type="match status" value="1"/>
</dbReference>
<dbReference type="InterPro" id="IPR004360">
    <property type="entry name" value="Glyas_Fos-R_dOase_dom"/>
</dbReference>
<evidence type="ECO:0000259" key="2">
    <source>
        <dbReference type="PROSITE" id="PS51819"/>
    </source>
</evidence>
<keyword evidence="3" id="KW-0560">Oxidoreductase</keyword>
<dbReference type="EMBL" id="CP031395">
    <property type="protein sequence ID" value="QBK05513.1"/>
    <property type="molecule type" value="Genomic_DNA"/>
</dbReference>
<evidence type="ECO:0000256" key="1">
    <source>
        <dbReference type="SAM" id="Coils"/>
    </source>
</evidence>
<proteinExistence type="predicted"/>
<dbReference type="NCBIfam" id="NF041414">
    <property type="entry name" value="ArsI_CadI_VOC"/>
    <property type="match status" value="1"/>
</dbReference>
<dbReference type="InterPro" id="IPR037523">
    <property type="entry name" value="VOC_core"/>
</dbReference>
<dbReference type="InterPro" id="IPR029068">
    <property type="entry name" value="Glyas_Bleomycin-R_OHBP_Dase"/>
</dbReference>
<protein>
    <submittedName>
        <fullName evidence="3">Glyoxalase/bleomycin resistance/dioxygenase family protein</fullName>
    </submittedName>
</protein>
<dbReference type="KEGG" id="hgr:DW355_12895"/>
<keyword evidence="1" id="KW-0175">Coiled coil</keyword>
<keyword evidence="3" id="KW-0223">Dioxygenase</keyword>
<gene>
    <name evidence="3" type="ORF">DW355_12895</name>
</gene>
<feature type="domain" description="VOC" evidence="2">
    <location>
        <begin position="2"/>
        <end position="116"/>
    </location>
</feature>
<dbReference type="PROSITE" id="PS51819">
    <property type="entry name" value="VOC"/>
    <property type="match status" value="1"/>
</dbReference>
<evidence type="ECO:0000313" key="4">
    <source>
        <dbReference type="Proteomes" id="UP000292939"/>
    </source>
</evidence>
<dbReference type="Proteomes" id="UP000292939">
    <property type="component" value="Chromosome"/>
</dbReference>
<dbReference type="PANTHER" id="PTHR41294">
    <property type="entry name" value="CADMIUM-INDUCED PROTEIN CADI"/>
    <property type="match status" value="1"/>
</dbReference>
<feature type="coiled-coil region" evidence="1">
    <location>
        <begin position="64"/>
        <end position="91"/>
    </location>
</feature>
<reference evidence="3 4" key="1">
    <citation type="submission" date="2018-07" db="EMBL/GenBank/DDBJ databases">
        <title>Exploring interactions and the metabolic potential of the ultra-small soil bacteria Hylemonella gracilis.</title>
        <authorList>
            <person name="Tyc O."/>
            <person name="Kulkarni P."/>
            <person name="Gawehns F."/>
            <person name="Hundscheid M."/>
            <person name="Zweers H."/>
            <person name="Garbeva P."/>
        </authorList>
    </citation>
    <scope>NUCLEOTIDE SEQUENCE [LARGE SCALE GENOMIC DNA]</scope>
    <source>
        <strain evidence="3 4">NS1</strain>
    </source>
</reference>
<evidence type="ECO:0000313" key="3">
    <source>
        <dbReference type="EMBL" id="QBK05513.1"/>
    </source>
</evidence>
<dbReference type="RefSeq" id="WP_131280640.1">
    <property type="nucleotide sequence ID" value="NZ_CP031395.1"/>
</dbReference>
<dbReference type="AlphaFoldDB" id="A0A4P6UKA6"/>
<sequence length="160" mass="17643">MKRFHVHLHVQDLNQNVTFYSALFGLAPARTESDYAKWMLQDPPVNFAISTRGAQTGLDHLGFQVESDEELRALKSRAEQAELALRDEGETTCCYTRSNKYWLTDPQGLAWEQFHTLDHIPTFSATADTNAAIACCPPAAKAAPRGKPVGIAVKSTSSCC</sequence>
<dbReference type="InterPro" id="IPR052393">
    <property type="entry name" value="Cadmium-induced_rsp"/>
</dbReference>